<name>A0A919MLU8_9ACTN</name>
<accession>A0A919MLU8</accession>
<gene>
    <name evidence="1" type="ORF">Ani05nite_02770</name>
</gene>
<sequence length="134" mass="14659">MSPARVLTCVSALIATFGVGFATAWFTRDPHAATAERLTGTVTWSNEQTQLFTVEADGARREPADDATVYRLADDEWTDRSGTIRADGSYPECLAGTPGEPVTEDRHRVELEVVHRDFGGSHRTHLAVAVRCLD</sequence>
<proteinExistence type="predicted"/>
<evidence type="ECO:0000313" key="2">
    <source>
        <dbReference type="Proteomes" id="UP000647172"/>
    </source>
</evidence>
<keyword evidence="2" id="KW-1185">Reference proteome</keyword>
<dbReference type="RefSeq" id="WP_203763303.1">
    <property type="nucleotide sequence ID" value="NZ_BAAAYJ010000075.1"/>
</dbReference>
<dbReference type="EMBL" id="BOMQ01000008">
    <property type="protein sequence ID" value="GIE46743.1"/>
    <property type="molecule type" value="Genomic_DNA"/>
</dbReference>
<reference evidence="1" key="1">
    <citation type="submission" date="2021-01" db="EMBL/GenBank/DDBJ databases">
        <title>Whole genome shotgun sequence of Actinoplanes nipponensis NBRC 14063.</title>
        <authorList>
            <person name="Komaki H."/>
            <person name="Tamura T."/>
        </authorList>
    </citation>
    <scope>NUCLEOTIDE SEQUENCE</scope>
    <source>
        <strain evidence="1">NBRC 14063</strain>
    </source>
</reference>
<protein>
    <submittedName>
        <fullName evidence="1">Uncharacterized protein</fullName>
    </submittedName>
</protein>
<organism evidence="1 2">
    <name type="scientific">Actinoplanes nipponensis</name>
    <dbReference type="NCBI Taxonomy" id="135950"/>
    <lineage>
        <taxon>Bacteria</taxon>
        <taxon>Bacillati</taxon>
        <taxon>Actinomycetota</taxon>
        <taxon>Actinomycetes</taxon>
        <taxon>Micromonosporales</taxon>
        <taxon>Micromonosporaceae</taxon>
        <taxon>Actinoplanes</taxon>
    </lineage>
</organism>
<dbReference type="AlphaFoldDB" id="A0A919MLU8"/>
<comment type="caution">
    <text evidence="1">The sequence shown here is derived from an EMBL/GenBank/DDBJ whole genome shotgun (WGS) entry which is preliminary data.</text>
</comment>
<evidence type="ECO:0000313" key="1">
    <source>
        <dbReference type="EMBL" id="GIE46743.1"/>
    </source>
</evidence>
<dbReference type="Proteomes" id="UP000647172">
    <property type="component" value="Unassembled WGS sequence"/>
</dbReference>